<dbReference type="Gene3D" id="1.20.144.10">
    <property type="entry name" value="Phosphatidic acid phosphatase type 2/haloperoxidase"/>
    <property type="match status" value="1"/>
</dbReference>
<dbReference type="InterPro" id="IPR036938">
    <property type="entry name" value="PAP2/HPO_sf"/>
</dbReference>
<sequence>MITKSIGLMILLLLSFLLFEFTPLDIIIQDYFYNFNTHQWILDKNAVLPKLIFYDGIKKLYILFVIAVLISLLFFRWHPIIMHYKKGLVIVLVSCLTVPLFIGLLKATTNVPCPTDIKRYGGNYPYVTVLSKYPDTFHQTENIRCYPAGHASGGFALMSLFFLFTSRRNKKIALISTLAIGWTIGNYKMIIGDHFFSHTLITMIISWLMILLIVKISRYFNSLKE</sequence>
<feature type="transmembrane region" description="Helical" evidence="1">
    <location>
        <begin position="57"/>
        <end position="75"/>
    </location>
</feature>
<organism evidence="3">
    <name type="scientific">Leucothrix mucor</name>
    <dbReference type="NCBI Taxonomy" id="45248"/>
    <lineage>
        <taxon>Bacteria</taxon>
        <taxon>Pseudomonadati</taxon>
        <taxon>Pseudomonadota</taxon>
        <taxon>Gammaproteobacteria</taxon>
        <taxon>Thiotrichales</taxon>
        <taxon>Thiotrichaceae</taxon>
        <taxon>Leucothrix</taxon>
    </lineage>
</organism>
<feature type="transmembrane region" description="Helical" evidence="1">
    <location>
        <begin position="172"/>
        <end position="189"/>
    </location>
</feature>
<keyword evidence="1" id="KW-1133">Transmembrane helix</keyword>
<reference evidence="3" key="1">
    <citation type="journal article" date="2020" name="mSystems">
        <title>Genome- and Community-Level Interaction Insights into Carbon Utilization and Element Cycling Functions of Hydrothermarchaeota in Hydrothermal Sediment.</title>
        <authorList>
            <person name="Zhou Z."/>
            <person name="Liu Y."/>
            <person name="Xu W."/>
            <person name="Pan J."/>
            <person name="Luo Z.H."/>
            <person name="Li M."/>
        </authorList>
    </citation>
    <scope>NUCLEOTIDE SEQUENCE [LARGE SCALE GENOMIC DNA]</scope>
    <source>
        <strain evidence="3">HyVt-493</strain>
    </source>
</reference>
<dbReference type="Pfam" id="PF01569">
    <property type="entry name" value="PAP2"/>
    <property type="match status" value="1"/>
</dbReference>
<accession>A0A7V2T007</accession>
<feature type="transmembrane region" description="Helical" evidence="1">
    <location>
        <begin position="87"/>
        <end position="105"/>
    </location>
</feature>
<keyword evidence="1" id="KW-0472">Membrane</keyword>
<feature type="transmembrane region" description="Helical" evidence="1">
    <location>
        <begin position="146"/>
        <end position="165"/>
    </location>
</feature>
<evidence type="ECO:0000256" key="1">
    <source>
        <dbReference type="SAM" id="Phobius"/>
    </source>
</evidence>
<dbReference type="InterPro" id="IPR000326">
    <property type="entry name" value="PAP2/HPO"/>
</dbReference>
<comment type="caution">
    <text evidence="3">The sequence shown here is derived from an EMBL/GenBank/DDBJ whole genome shotgun (WGS) entry which is preliminary data.</text>
</comment>
<protein>
    <submittedName>
        <fullName evidence="3">Phosphatase PAP2 family protein</fullName>
    </submittedName>
</protein>
<dbReference type="EMBL" id="DRMS01000279">
    <property type="protein sequence ID" value="HFC92640.1"/>
    <property type="molecule type" value="Genomic_DNA"/>
</dbReference>
<dbReference type="AlphaFoldDB" id="A0A7V2T007"/>
<gene>
    <name evidence="3" type="ORF">ENJ51_07490</name>
</gene>
<dbReference type="CDD" id="cd03396">
    <property type="entry name" value="PAP2_like_6"/>
    <property type="match status" value="1"/>
</dbReference>
<dbReference type="Proteomes" id="UP000885750">
    <property type="component" value="Unassembled WGS sequence"/>
</dbReference>
<dbReference type="SUPFAM" id="SSF48317">
    <property type="entry name" value="Acid phosphatase/Vanadium-dependent haloperoxidase"/>
    <property type="match status" value="1"/>
</dbReference>
<proteinExistence type="predicted"/>
<feature type="transmembrane region" description="Helical" evidence="1">
    <location>
        <begin position="195"/>
        <end position="214"/>
    </location>
</feature>
<keyword evidence="1" id="KW-0812">Transmembrane</keyword>
<feature type="domain" description="Phosphatidic acid phosphatase type 2/haloperoxidase" evidence="2">
    <location>
        <begin position="88"/>
        <end position="220"/>
    </location>
</feature>
<evidence type="ECO:0000313" key="3">
    <source>
        <dbReference type="EMBL" id="HFC92640.1"/>
    </source>
</evidence>
<name>A0A7V2T007_LEUMU</name>
<evidence type="ECO:0000259" key="2">
    <source>
        <dbReference type="Pfam" id="PF01569"/>
    </source>
</evidence>